<evidence type="ECO:0000313" key="5">
    <source>
        <dbReference type="EMBL" id="MCW0481247.1"/>
    </source>
</evidence>
<dbReference type="GO" id="GO:0016829">
    <property type="term" value="F:lyase activity"/>
    <property type="evidence" value="ECO:0007669"/>
    <property type="project" value="UniProtKB-KW"/>
</dbReference>
<sequence length="464" mass="50861">MKLNQIAKAVLILAGLALCFSINAANYSSHNYKPIAFPGAEGAGKYVTGGRGGKVVEVTNLNDSGEGSLRAALQQNGTRTVVFRISGTINLKSELEINEGNLTIAGQTAPGDGICVKGFPTIIRADNVIIRFLRFRLGDINHVQGDAVSCRNQRDILIDHCSFSWATDECASLYELHQSSIQWCLVAESLNSSVHEKGDHGYGGIWGGDTVSFHHNLFAHNSSRNPRFNGARYNVPWNDLVDFRNNVIYNWGINSTYAGERGKHNLVANYYKPGPATSNGVRQRIFNAFRSADRYPFGQFYISENYMEGSETVSRDNWAGGVDLDEGAVLEQVKSDSPFFCVPIPKQTAHEAYQAVLKSVGASVKRDAVDARIIADVKNGTGTCMGKISEKPGIIDTQEDVGGWPELKSLPAPQDSDHDGMPDAWENKHGMDPKNAADGNQYQLNEAYTNLEVYLNELVSYLIE</sequence>
<dbReference type="Proteomes" id="UP001163821">
    <property type="component" value="Unassembled WGS sequence"/>
</dbReference>
<gene>
    <name evidence="5" type="ORF">N2K84_00795</name>
</gene>
<dbReference type="PANTHER" id="PTHR42970:SF1">
    <property type="entry name" value="PECTATE LYASE C-RELATED"/>
    <property type="match status" value="1"/>
</dbReference>
<dbReference type="InterPro" id="IPR011050">
    <property type="entry name" value="Pectin_lyase_fold/virulence"/>
</dbReference>
<name>A0AA42C8I4_9BACT</name>
<dbReference type="GO" id="GO:0046872">
    <property type="term" value="F:metal ion binding"/>
    <property type="evidence" value="ECO:0007669"/>
    <property type="project" value="UniProtKB-KW"/>
</dbReference>
<evidence type="ECO:0000256" key="1">
    <source>
        <dbReference type="ARBA" id="ARBA00022723"/>
    </source>
</evidence>
<keyword evidence="6" id="KW-1185">Reference proteome</keyword>
<dbReference type="RefSeq" id="WP_282589851.1">
    <property type="nucleotide sequence ID" value="NZ_JAPAAF010000001.1"/>
</dbReference>
<comment type="caution">
    <text evidence="5">The sequence shown here is derived from an EMBL/GenBank/DDBJ whole genome shotgun (WGS) entry which is preliminary data.</text>
</comment>
<feature type="signal peptide" evidence="4">
    <location>
        <begin position="1"/>
        <end position="24"/>
    </location>
</feature>
<dbReference type="InterPro" id="IPR012334">
    <property type="entry name" value="Pectin_lyas_fold"/>
</dbReference>
<dbReference type="PANTHER" id="PTHR42970">
    <property type="entry name" value="PECTATE LYASE C-RELATED"/>
    <property type="match status" value="1"/>
</dbReference>
<reference evidence="5" key="1">
    <citation type="submission" date="2022-10" db="EMBL/GenBank/DDBJ databases">
        <title>Gaoshiqiia sediminis gen. nov., sp. nov., isolated from coastal sediment.</title>
        <authorList>
            <person name="Yu W.X."/>
            <person name="Mu D.S."/>
            <person name="Du J.Z."/>
            <person name="Liang Y.Q."/>
        </authorList>
    </citation>
    <scope>NUCLEOTIDE SEQUENCE</scope>
    <source>
        <strain evidence="5">A06</strain>
    </source>
</reference>
<keyword evidence="5" id="KW-0456">Lyase</keyword>
<organism evidence="5 6">
    <name type="scientific">Gaoshiqia sediminis</name>
    <dbReference type="NCBI Taxonomy" id="2986998"/>
    <lineage>
        <taxon>Bacteria</taxon>
        <taxon>Pseudomonadati</taxon>
        <taxon>Bacteroidota</taxon>
        <taxon>Bacteroidia</taxon>
        <taxon>Marinilabiliales</taxon>
        <taxon>Prolixibacteraceae</taxon>
        <taxon>Gaoshiqia</taxon>
    </lineage>
</organism>
<feature type="region of interest" description="Disordered" evidence="3">
    <location>
        <begin position="408"/>
        <end position="438"/>
    </location>
</feature>
<protein>
    <submittedName>
        <fullName evidence="5">Pectate lyase</fullName>
    </submittedName>
</protein>
<dbReference type="SUPFAM" id="SSF51126">
    <property type="entry name" value="Pectin lyase-like"/>
    <property type="match status" value="1"/>
</dbReference>
<dbReference type="EMBL" id="JAPAAF010000001">
    <property type="protein sequence ID" value="MCW0481247.1"/>
    <property type="molecule type" value="Genomic_DNA"/>
</dbReference>
<feature type="compositionally biased region" description="Basic and acidic residues" evidence="3">
    <location>
        <begin position="415"/>
        <end position="432"/>
    </location>
</feature>
<proteinExistence type="predicted"/>
<dbReference type="AlphaFoldDB" id="A0AA42C8I4"/>
<evidence type="ECO:0000313" key="6">
    <source>
        <dbReference type="Proteomes" id="UP001163821"/>
    </source>
</evidence>
<keyword evidence="1" id="KW-0479">Metal-binding</keyword>
<feature type="chain" id="PRO_5041259327" evidence="4">
    <location>
        <begin position="25"/>
        <end position="464"/>
    </location>
</feature>
<dbReference type="Gene3D" id="2.160.20.10">
    <property type="entry name" value="Single-stranded right-handed beta-helix, Pectin lyase-like"/>
    <property type="match status" value="1"/>
</dbReference>
<keyword evidence="4" id="KW-0732">Signal</keyword>
<dbReference type="InterPro" id="IPR052063">
    <property type="entry name" value="Polysaccharide_Lyase_1"/>
</dbReference>
<evidence type="ECO:0000256" key="4">
    <source>
        <dbReference type="SAM" id="SignalP"/>
    </source>
</evidence>
<evidence type="ECO:0000256" key="3">
    <source>
        <dbReference type="SAM" id="MobiDB-lite"/>
    </source>
</evidence>
<keyword evidence="2" id="KW-0325">Glycoprotein</keyword>
<evidence type="ECO:0000256" key="2">
    <source>
        <dbReference type="ARBA" id="ARBA00023180"/>
    </source>
</evidence>
<accession>A0AA42C8I4</accession>